<evidence type="ECO:0000313" key="13">
    <source>
        <dbReference type="Proteomes" id="UP001183604"/>
    </source>
</evidence>
<dbReference type="Pfam" id="PF03496">
    <property type="entry name" value="ADPrib_exo_Tox"/>
    <property type="match status" value="1"/>
</dbReference>
<dbReference type="PANTHER" id="PTHR10339:SF25">
    <property type="entry name" value="SECRETED EXOENZYME S"/>
    <property type="match status" value="1"/>
</dbReference>
<evidence type="ECO:0000256" key="3">
    <source>
        <dbReference type="ARBA" id="ARBA00022656"/>
    </source>
</evidence>
<gene>
    <name evidence="11" type="ORF">J2S69_001122</name>
    <name evidence="10" type="ORF">O2L01_22455</name>
</gene>
<keyword evidence="7" id="KW-0843">Virulence</keyword>
<evidence type="ECO:0000256" key="5">
    <source>
        <dbReference type="ARBA" id="ARBA00022679"/>
    </source>
</evidence>
<feature type="region of interest" description="Disordered" evidence="8">
    <location>
        <begin position="25"/>
        <end position="50"/>
    </location>
</feature>
<organism evidence="10 12">
    <name type="scientific">Glycomyces lechevalierae</name>
    <dbReference type="NCBI Taxonomy" id="256034"/>
    <lineage>
        <taxon>Bacteria</taxon>
        <taxon>Bacillati</taxon>
        <taxon>Actinomycetota</taxon>
        <taxon>Actinomycetes</taxon>
        <taxon>Glycomycetales</taxon>
        <taxon>Glycomycetaceae</taxon>
        <taxon>Glycomyces</taxon>
    </lineage>
</organism>
<reference evidence="11 13" key="2">
    <citation type="submission" date="2023-07" db="EMBL/GenBank/DDBJ databases">
        <title>Sequencing the genomes of 1000 actinobacteria strains.</title>
        <authorList>
            <person name="Klenk H.-P."/>
        </authorList>
    </citation>
    <scope>NUCLEOTIDE SEQUENCE [LARGE SCALE GENOMIC DNA]</scope>
    <source>
        <strain evidence="11 13">DSM 44724</strain>
    </source>
</reference>
<dbReference type="InterPro" id="IPR003540">
    <property type="entry name" value="ADP-ribosyltransferase"/>
</dbReference>
<feature type="domain" description="ADP ribosyltransferase" evidence="9">
    <location>
        <begin position="43"/>
        <end position="197"/>
    </location>
</feature>
<dbReference type="GO" id="GO:0003950">
    <property type="term" value="F:NAD+ poly-ADP-ribosyltransferase activity"/>
    <property type="evidence" value="ECO:0007669"/>
    <property type="project" value="TreeGrafter"/>
</dbReference>
<sequence length="199" mass="22455">MPPKKKKGAKGAKLLSGILDDDKTFVEGSKLPGGKQKTRPDASKQEFNKQDEDAIAFYSGPGFRDLNKYLRDPDSVKNPRQRAEYDAQAAKISNALNKMDTYDGTTYRGTSNKARDLYNKGDVVEEKAFTSSSKDRTEAEQFAKWDGAIMEIKGKNGRSIESYTKFQGQDEVVFDRNSKFKVTDVDKSSDQYKIFLEEM</sequence>
<dbReference type="InterPro" id="IPR050999">
    <property type="entry name" value="ADP-ribosyltransferase_ARG"/>
</dbReference>
<dbReference type="AlphaFoldDB" id="A0A9X3PLN1"/>
<protein>
    <submittedName>
        <fullName evidence="10">ADP-ribosyltransferase domain-containing protein</fullName>
    </submittedName>
</protein>
<evidence type="ECO:0000256" key="1">
    <source>
        <dbReference type="ARBA" id="ARBA00004613"/>
    </source>
</evidence>
<keyword evidence="2" id="KW-0964">Secreted</keyword>
<keyword evidence="6" id="KW-0548">Nucleotidyltransferase</keyword>
<dbReference type="Proteomes" id="UP001145799">
    <property type="component" value="Unassembled WGS sequence"/>
</dbReference>
<dbReference type="SUPFAM" id="SSF56399">
    <property type="entry name" value="ADP-ribosylation"/>
    <property type="match status" value="1"/>
</dbReference>
<dbReference type="EMBL" id="JAPZVQ010000019">
    <property type="protein sequence ID" value="MDA1387771.1"/>
    <property type="molecule type" value="Genomic_DNA"/>
</dbReference>
<evidence type="ECO:0000256" key="6">
    <source>
        <dbReference type="ARBA" id="ARBA00022695"/>
    </source>
</evidence>
<dbReference type="EMBL" id="JAVDYD010000001">
    <property type="protein sequence ID" value="MDR7337403.1"/>
    <property type="molecule type" value="Genomic_DNA"/>
</dbReference>
<evidence type="ECO:0000259" key="9">
    <source>
        <dbReference type="Pfam" id="PF03496"/>
    </source>
</evidence>
<evidence type="ECO:0000313" key="11">
    <source>
        <dbReference type="EMBL" id="MDR7337403.1"/>
    </source>
</evidence>
<keyword evidence="13" id="KW-1185">Reference proteome</keyword>
<dbReference type="RefSeq" id="WP_270124265.1">
    <property type="nucleotide sequence ID" value="NZ_BAAAOM010000002.1"/>
</dbReference>
<dbReference type="Proteomes" id="UP001183604">
    <property type="component" value="Unassembled WGS sequence"/>
</dbReference>
<dbReference type="PROSITE" id="PS51996">
    <property type="entry name" value="TR_MART"/>
    <property type="match status" value="1"/>
</dbReference>
<evidence type="ECO:0000256" key="4">
    <source>
        <dbReference type="ARBA" id="ARBA00022676"/>
    </source>
</evidence>
<evidence type="ECO:0000256" key="7">
    <source>
        <dbReference type="ARBA" id="ARBA00023026"/>
    </source>
</evidence>
<feature type="compositionally biased region" description="Basic and acidic residues" evidence="8">
    <location>
        <begin position="38"/>
        <end position="50"/>
    </location>
</feature>
<evidence type="ECO:0000256" key="2">
    <source>
        <dbReference type="ARBA" id="ARBA00022525"/>
    </source>
</evidence>
<accession>A0A9X3PLN1</accession>
<dbReference type="GO" id="GO:0005576">
    <property type="term" value="C:extracellular region"/>
    <property type="evidence" value="ECO:0007669"/>
    <property type="project" value="UniProtKB-SubCell"/>
</dbReference>
<comment type="subcellular location">
    <subcellularLocation>
        <location evidence="1">Secreted</location>
    </subcellularLocation>
</comment>
<evidence type="ECO:0000313" key="12">
    <source>
        <dbReference type="Proteomes" id="UP001145799"/>
    </source>
</evidence>
<evidence type="ECO:0000313" key="10">
    <source>
        <dbReference type="EMBL" id="MDA1387771.1"/>
    </source>
</evidence>
<evidence type="ECO:0000256" key="8">
    <source>
        <dbReference type="SAM" id="MobiDB-lite"/>
    </source>
</evidence>
<keyword evidence="5" id="KW-0808">Transferase</keyword>
<dbReference type="GO" id="GO:0016779">
    <property type="term" value="F:nucleotidyltransferase activity"/>
    <property type="evidence" value="ECO:0007669"/>
    <property type="project" value="UniProtKB-KW"/>
</dbReference>
<comment type="caution">
    <text evidence="10">The sequence shown here is derived from an EMBL/GenBank/DDBJ whole genome shotgun (WGS) entry which is preliminary data.</text>
</comment>
<keyword evidence="4" id="KW-0328">Glycosyltransferase</keyword>
<proteinExistence type="predicted"/>
<dbReference type="PANTHER" id="PTHR10339">
    <property type="entry name" value="ADP-RIBOSYLTRANSFERASE"/>
    <property type="match status" value="1"/>
</dbReference>
<dbReference type="GO" id="GO:0090729">
    <property type="term" value="F:toxin activity"/>
    <property type="evidence" value="ECO:0007669"/>
    <property type="project" value="UniProtKB-KW"/>
</dbReference>
<reference evidence="10" key="1">
    <citation type="submission" date="2022-12" db="EMBL/GenBank/DDBJ databases">
        <title>Gycomyces niveus sp.nov., a novel actinomycete isolated from soil in Shouguang.</title>
        <authorList>
            <person name="Yang X."/>
        </authorList>
    </citation>
    <scope>NUCLEOTIDE SEQUENCE</scope>
    <source>
        <strain evidence="10">DSM 44724</strain>
    </source>
</reference>
<dbReference type="Gene3D" id="3.90.176.10">
    <property type="entry name" value="Toxin ADP-ribosyltransferase, Chain A, domain 1"/>
    <property type="match status" value="1"/>
</dbReference>
<name>A0A9X3PLN1_9ACTN</name>
<keyword evidence="3" id="KW-0800">Toxin</keyword>